<dbReference type="InterPro" id="IPR000524">
    <property type="entry name" value="Tscrpt_reg_HTH_GntR"/>
</dbReference>
<evidence type="ECO:0000256" key="3">
    <source>
        <dbReference type="ARBA" id="ARBA00023163"/>
    </source>
</evidence>
<keyword evidence="6" id="KW-1185">Reference proteome</keyword>
<dbReference type="GO" id="GO:0003700">
    <property type="term" value="F:DNA-binding transcription factor activity"/>
    <property type="evidence" value="ECO:0007669"/>
    <property type="project" value="InterPro"/>
</dbReference>
<proteinExistence type="predicted"/>
<evidence type="ECO:0000313" key="6">
    <source>
        <dbReference type="Proteomes" id="UP000255207"/>
    </source>
</evidence>
<dbReference type="InterPro" id="IPR036390">
    <property type="entry name" value="WH_DNA-bd_sf"/>
</dbReference>
<dbReference type="SMART" id="SM00345">
    <property type="entry name" value="HTH_GNTR"/>
    <property type="match status" value="1"/>
</dbReference>
<dbReference type="Proteomes" id="UP000255207">
    <property type="component" value="Unassembled WGS sequence"/>
</dbReference>
<dbReference type="InterPro" id="IPR011711">
    <property type="entry name" value="GntR_C"/>
</dbReference>
<keyword evidence="1" id="KW-0805">Transcription regulation</keyword>
<keyword evidence="3" id="KW-0804">Transcription</keyword>
<dbReference type="PANTHER" id="PTHR43537:SF5">
    <property type="entry name" value="UXU OPERON TRANSCRIPTIONAL REGULATOR"/>
    <property type="match status" value="1"/>
</dbReference>
<evidence type="ECO:0000256" key="1">
    <source>
        <dbReference type="ARBA" id="ARBA00023015"/>
    </source>
</evidence>
<dbReference type="Pfam" id="PF00392">
    <property type="entry name" value="GntR"/>
    <property type="match status" value="1"/>
</dbReference>
<keyword evidence="2" id="KW-0238">DNA-binding</keyword>
<dbReference type="SMART" id="SM00895">
    <property type="entry name" value="FCD"/>
    <property type="match status" value="1"/>
</dbReference>
<sequence>MAGSERRDIIEPLAVRILGHVHASALQAGAHIRSQELASRFGVSRFPIGQALRLLANKGVLRHERNRGYFVAEGELPDAEALGLSGRDETSESYFRIADDHLRGRLPGQVSETYLRETYGLTRAELGSVLNRIAQEGWAERRVGYGWSFTPVLTTSESLAQTYRLRLAVEPAALLEPGYRLAPEIAAQCRAAEQRLLAGAIETDSADALHERGVRFHEAIVGASGNPFFLYTVRRINRIRRLLSYRSMLDRTRYRRQCEEHLMILDCLEAGRQEDAATLLRAHLQHTIRNLDEIRALLER</sequence>
<dbReference type="GO" id="GO:0003677">
    <property type="term" value="F:DNA binding"/>
    <property type="evidence" value="ECO:0007669"/>
    <property type="project" value="UniProtKB-KW"/>
</dbReference>
<dbReference type="PANTHER" id="PTHR43537">
    <property type="entry name" value="TRANSCRIPTIONAL REGULATOR, GNTR FAMILY"/>
    <property type="match status" value="1"/>
</dbReference>
<dbReference type="SUPFAM" id="SSF48008">
    <property type="entry name" value="GntR ligand-binding domain-like"/>
    <property type="match status" value="1"/>
</dbReference>
<dbReference type="Gene3D" id="1.20.120.530">
    <property type="entry name" value="GntR ligand-binding domain-like"/>
    <property type="match status" value="1"/>
</dbReference>
<dbReference type="AlphaFoldDB" id="A0A370L2N7"/>
<gene>
    <name evidence="5" type="ORF">DWE98_20150</name>
</gene>
<name>A0A370L2N7_9HYPH</name>
<evidence type="ECO:0000259" key="4">
    <source>
        <dbReference type="PROSITE" id="PS50949"/>
    </source>
</evidence>
<dbReference type="PROSITE" id="PS50949">
    <property type="entry name" value="HTH_GNTR"/>
    <property type="match status" value="1"/>
</dbReference>
<dbReference type="InterPro" id="IPR008920">
    <property type="entry name" value="TF_FadR/GntR_C"/>
</dbReference>
<dbReference type="RefSeq" id="WP_114831089.1">
    <property type="nucleotide sequence ID" value="NZ_QQTO01000034.1"/>
</dbReference>
<evidence type="ECO:0000313" key="5">
    <source>
        <dbReference type="EMBL" id="RDJ22210.1"/>
    </source>
</evidence>
<dbReference type="EMBL" id="QQTP01000011">
    <property type="protein sequence ID" value="RDJ22210.1"/>
    <property type="molecule type" value="Genomic_DNA"/>
</dbReference>
<dbReference type="InterPro" id="IPR036388">
    <property type="entry name" value="WH-like_DNA-bd_sf"/>
</dbReference>
<protein>
    <submittedName>
        <fullName evidence="5">FCD domain-containing protein</fullName>
    </submittedName>
</protein>
<evidence type="ECO:0000256" key="2">
    <source>
        <dbReference type="ARBA" id="ARBA00023125"/>
    </source>
</evidence>
<accession>A0A370L2N7</accession>
<feature type="domain" description="HTH gntR-type" evidence="4">
    <location>
        <begin position="7"/>
        <end position="74"/>
    </location>
</feature>
<comment type="caution">
    <text evidence="5">The sequence shown here is derived from an EMBL/GenBank/DDBJ whole genome shotgun (WGS) entry which is preliminary data.</text>
</comment>
<dbReference type="Pfam" id="PF07729">
    <property type="entry name" value="FCD"/>
    <property type="match status" value="1"/>
</dbReference>
<dbReference type="OrthoDB" id="7005926at2"/>
<organism evidence="5 6">
    <name type="scientific">Bosea caraganae</name>
    <dbReference type="NCBI Taxonomy" id="2763117"/>
    <lineage>
        <taxon>Bacteria</taxon>
        <taxon>Pseudomonadati</taxon>
        <taxon>Pseudomonadota</taxon>
        <taxon>Alphaproteobacteria</taxon>
        <taxon>Hyphomicrobiales</taxon>
        <taxon>Boseaceae</taxon>
        <taxon>Bosea</taxon>
    </lineage>
</organism>
<reference evidence="6" key="1">
    <citation type="submission" date="2018-07" db="EMBL/GenBank/DDBJ databases">
        <authorList>
            <person name="Safronova V.I."/>
            <person name="Chirak E.R."/>
            <person name="Sazanova A.L."/>
        </authorList>
    </citation>
    <scope>NUCLEOTIDE SEQUENCE [LARGE SCALE GENOMIC DNA]</scope>
    <source>
        <strain evidence="6">RCAM04685</strain>
    </source>
</reference>
<dbReference type="Gene3D" id="1.10.10.10">
    <property type="entry name" value="Winged helix-like DNA-binding domain superfamily/Winged helix DNA-binding domain"/>
    <property type="match status" value="1"/>
</dbReference>
<dbReference type="SUPFAM" id="SSF46785">
    <property type="entry name" value="Winged helix' DNA-binding domain"/>
    <property type="match status" value="1"/>
</dbReference>